<keyword evidence="1" id="KW-0732">Signal</keyword>
<sequence>DNGVVYDASASRGTGRPYQMVLGSGDMLPGVDQGLYEMCPGEVREIVIPPQLSYGPRGNKLFRIPPDSTLLWKVELVSVN</sequence>
<keyword evidence="4" id="KW-0697">Rotamase</keyword>
<dbReference type="InterPro" id="IPR052273">
    <property type="entry name" value="PPIase_FKBP"/>
</dbReference>
<protein>
    <recommendedName>
        <fullName evidence="4">peptidylprolyl isomerase</fullName>
        <ecNumber evidence="4">5.2.1.8</ecNumber>
    </recommendedName>
</protein>
<evidence type="ECO:0000256" key="1">
    <source>
        <dbReference type="ARBA" id="ARBA00022729"/>
    </source>
</evidence>
<dbReference type="Pfam" id="PF00254">
    <property type="entry name" value="FKBP_C"/>
    <property type="match status" value="1"/>
</dbReference>
<accession>A0A8J9S4D0</accession>
<evidence type="ECO:0000259" key="5">
    <source>
        <dbReference type="PROSITE" id="PS50059"/>
    </source>
</evidence>
<dbReference type="Proteomes" id="UP000836788">
    <property type="component" value="Chromosome 15"/>
</dbReference>
<keyword evidence="2" id="KW-0677">Repeat</keyword>
<dbReference type="GO" id="GO:0003755">
    <property type="term" value="F:peptidyl-prolyl cis-trans isomerase activity"/>
    <property type="evidence" value="ECO:0007669"/>
    <property type="project" value="UniProtKB-KW"/>
</dbReference>
<dbReference type="SUPFAM" id="SSF54534">
    <property type="entry name" value="FKBP-like"/>
    <property type="match status" value="1"/>
</dbReference>
<dbReference type="PROSITE" id="PS50059">
    <property type="entry name" value="FKBP_PPIASE"/>
    <property type="match status" value="1"/>
</dbReference>
<dbReference type="InterPro" id="IPR001179">
    <property type="entry name" value="PPIase_FKBP_dom"/>
</dbReference>
<evidence type="ECO:0000256" key="4">
    <source>
        <dbReference type="PROSITE-ProRule" id="PRU00277"/>
    </source>
</evidence>
<evidence type="ECO:0000256" key="2">
    <source>
        <dbReference type="ARBA" id="ARBA00022737"/>
    </source>
</evidence>
<name>A0A8J9S4D0_PHATR</name>
<dbReference type="PANTHER" id="PTHR46222:SF3">
    <property type="entry name" value="PEPTIDYLPROLYL ISOMERASE"/>
    <property type="match status" value="1"/>
</dbReference>
<dbReference type="EMBL" id="OU594956">
    <property type="protein sequence ID" value="CAG9281644.1"/>
    <property type="molecule type" value="Genomic_DNA"/>
</dbReference>
<feature type="non-terminal residue" evidence="6">
    <location>
        <position position="1"/>
    </location>
</feature>
<dbReference type="PANTHER" id="PTHR46222">
    <property type="entry name" value="PEPTIDYL-PROLYL CIS-TRANS ISOMERASE FKBP7/14"/>
    <property type="match status" value="1"/>
</dbReference>
<evidence type="ECO:0000256" key="3">
    <source>
        <dbReference type="ARBA" id="ARBA00023180"/>
    </source>
</evidence>
<feature type="domain" description="PPIase FKBP-type" evidence="5">
    <location>
        <begin position="1"/>
        <end position="80"/>
    </location>
</feature>
<evidence type="ECO:0000313" key="6">
    <source>
        <dbReference type="EMBL" id="CAG9281644.1"/>
    </source>
</evidence>
<dbReference type="InterPro" id="IPR046357">
    <property type="entry name" value="PPIase_dom_sf"/>
</dbReference>
<keyword evidence="3" id="KW-0325">Glycoprotein</keyword>
<comment type="catalytic activity">
    <reaction evidence="4">
        <text>[protein]-peptidylproline (omega=180) = [protein]-peptidylproline (omega=0)</text>
        <dbReference type="Rhea" id="RHEA:16237"/>
        <dbReference type="Rhea" id="RHEA-COMP:10747"/>
        <dbReference type="Rhea" id="RHEA-COMP:10748"/>
        <dbReference type="ChEBI" id="CHEBI:83833"/>
        <dbReference type="ChEBI" id="CHEBI:83834"/>
        <dbReference type="EC" id="5.2.1.8"/>
    </reaction>
</comment>
<feature type="non-terminal residue" evidence="6">
    <location>
        <position position="80"/>
    </location>
</feature>
<dbReference type="Gene3D" id="3.10.50.40">
    <property type="match status" value="1"/>
</dbReference>
<dbReference type="AlphaFoldDB" id="A0A8J9S4D0"/>
<keyword evidence="4" id="KW-0413">Isomerase</keyword>
<reference evidence="6" key="1">
    <citation type="submission" date="2022-02" db="EMBL/GenBank/DDBJ databases">
        <authorList>
            <person name="Giguere J D."/>
        </authorList>
    </citation>
    <scope>NUCLEOTIDE SEQUENCE</scope>
    <source>
        <strain evidence="6">CCAP 1055/1</strain>
    </source>
</reference>
<dbReference type="EC" id="5.2.1.8" evidence="4"/>
<gene>
    <name evidence="6" type="ORF">PTTT1_LOCUS17116</name>
</gene>
<proteinExistence type="predicted"/>
<organism evidence="6">
    <name type="scientific">Phaeodactylum tricornutum</name>
    <name type="common">Diatom</name>
    <dbReference type="NCBI Taxonomy" id="2850"/>
    <lineage>
        <taxon>Eukaryota</taxon>
        <taxon>Sar</taxon>
        <taxon>Stramenopiles</taxon>
        <taxon>Ochrophyta</taxon>
        <taxon>Bacillariophyta</taxon>
        <taxon>Bacillariophyceae</taxon>
        <taxon>Bacillariophycidae</taxon>
        <taxon>Naviculales</taxon>
        <taxon>Phaeodactylaceae</taxon>
        <taxon>Phaeodactylum</taxon>
    </lineage>
</organism>